<protein>
    <submittedName>
        <fullName evidence="5">Uncharacterized protein</fullName>
    </submittedName>
</protein>
<dbReference type="PANTHER" id="PTHR13021">
    <property type="entry name" value="PRE-MRNA-SPLICING FACTOR ISY1"/>
    <property type="match status" value="1"/>
</dbReference>
<dbReference type="Pfam" id="PF06246">
    <property type="entry name" value="Isy1"/>
    <property type="match status" value="1"/>
</dbReference>
<evidence type="ECO:0000313" key="5">
    <source>
        <dbReference type="EMBL" id="VFU50902.1"/>
    </source>
</evidence>
<dbReference type="InterPro" id="IPR029012">
    <property type="entry name" value="Helix_hairpin_bin_sf"/>
</dbReference>
<gene>
    <name evidence="5" type="ORF">SVIM_LOCUS340973</name>
</gene>
<evidence type="ECO:0000256" key="1">
    <source>
        <dbReference type="ARBA" id="ARBA00004123"/>
    </source>
</evidence>
<comment type="similarity">
    <text evidence="2">Belongs to the ISY1 family.</text>
</comment>
<dbReference type="GO" id="GO:0005634">
    <property type="term" value="C:nucleus"/>
    <property type="evidence" value="ECO:0007669"/>
    <property type="project" value="UniProtKB-SubCell"/>
</dbReference>
<organism evidence="5">
    <name type="scientific">Salix viminalis</name>
    <name type="common">Common osier</name>
    <name type="synonym">Basket willow</name>
    <dbReference type="NCBI Taxonomy" id="40686"/>
    <lineage>
        <taxon>Eukaryota</taxon>
        <taxon>Viridiplantae</taxon>
        <taxon>Streptophyta</taxon>
        <taxon>Embryophyta</taxon>
        <taxon>Tracheophyta</taxon>
        <taxon>Spermatophyta</taxon>
        <taxon>Magnoliopsida</taxon>
        <taxon>eudicotyledons</taxon>
        <taxon>Gunneridae</taxon>
        <taxon>Pentapetalae</taxon>
        <taxon>rosids</taxon>
        <taxon>fabids</taxon>
        <taxon>Malpighiales</taxon>
        <taxon>Salicaceae</taxon>
        <taxon>Saliceae</taxon>
        <taxon>Salix</taxon>
    </lineage>
</organism>
<name>A0A6N2MDH8_SALVM</name>
<dbReference type="EMBL" id="CAADRP010001741">
    <property type="protein sequence ID" value="VFU50902.1"/>
    <property type="molecule type" value="Genomic_DNA"/>
</dbReference>
<dbReference type="SUPFAM" id="SSF140102">
    <property type="entry name" value="ISY1 domain-like"/>
    <property type="match status" value="1"/>
</dbReference>
<evidence type="ECO:0000256" key="2">
    <source>
        <dbReference type="ARBA" id="ARBA00007002"/>
    </source>
</evidence>
<dbReference type="AlphaFoldDB" id="A0A6N2MDH8"/>
<reference evidence="5" key="1">
    <citation type="submission" date="2019-03" db="EMBL/GenBank/DDBJ databases">
        <authorList>
            <person name="Mank J."/>
            <person name="Almeida P."/>
        </authorList>
    </citation>
    <scope>NUCLEOTIDE SEQUENCE</scope>
    <source>
        <strain evidence="5">78183</strain>
    </source>
</reference>
<feature type="region of interest" description="Disordered" evidence="4">
    <location>
        <begin position="1"/>
        <end position="31"/>
    </location>
</feature>
<accession>A0A6N2MDH8</accession>
<sequence length="135" mass="15233">MPRPLRCRQVASANHARNRPQSRRGSNEGLGEHLLCDLNDELNKLIREKSHWECRSVELGGPNYVQHSAKMTDLEGNIIDVPKPRGCGPGYRGEEDGILEKVEGPAEEDRRVFAVEEWRGVEALGRKRGKAPRKL</sequence>
<dbReference type="GO" id="GO:0000350">
    <property type="term" value="P:generation of catalytic spliceosome for second transesterification step"/>
    <property type="evidence" value="ECO:0007669"/>
    <property type="project" value="InterPro"/>
</dbReference>
<dbReference type="Gene3D" id="1.10.287.660">
    <property type="entry name" value="Helix hairpin bin"/>
    <property type="match status" value="1"/>
</dbReference>
<keyword evidence="3" id="KW-0539">Nucleus</keyword>
<evidence type="ECO:0000256" key="3">
    <source>
        <dbReference type="ARBA" id="ARBA00023242"/>
    </source>
</evidence>
<evidence type="ECO:0000256" key="4">
    <source>
        <dbReference type="SAM" id="MobiDB-lite"/>
    </source>
</evidence>
<proteinExistence type="inferred from homology"/>
<dbReference type="InterPro" id="IPR037200">
    <property type="entry name" value="Isy1_sf"/>
</dbReference>
<dbReference type="InterPro" id="IPR009360">
    <property type="entry name" value="Isy1"/>
</dbReference>
<comment type="subcellular location">
    <subcellularLocation>
        <location evidence="1">Nucleus</location>
    </subcellularLocation>
</comment>